<name>F9U7B4_9GAMM</name>
<dbReference type="Proteomes" id="UP000005459">
    <property type="component" value="Unassembled WGS sequence"/>
</dbReference>
<reference evidence="3 4" key="1">
    <citation type="submission" date="2011-06" db="EMBL/GenBank/DDBJ databases">
        <title>The draft genome of Thiocapsa marina 5811.</title>
        <authorList>
            <consortium name="US DOE Joint Genome Institute (JGI-PGF)"/>
            <person name="Lucas S."/>
            <person name="Han J."/>
            <person name="Cheng J.-F."/>
            <person name="Goodwin L."/>
            <person name="Pitluck S."/>
            <person name="Peters L."/>
            <person name="Land M.L."/>
            <person name="Hauser L."/>
            <person name="Vogl K."/>
            <person name="Liu Z."/>
            <person name="Imhoff J."/>
            <person name="Thiel V."/>
            <person name="Frigaard N.-U."/>
            <person name="Bryant D."/>
            <person name="Woyke T.J."/>
        </authorList>
    </citation>
    <scope>NUCLEOTIDE SEQUENCE [LARGE SCALE GENOMIC DNA]</scope>
    <source>
        <strain evidence="3 4">5811</strain>
    </source>
</reference>
<keyword evidence="1" id="KW-0812">Transmembrane</keyword>
<dbReference type="EMBL" id="AFWV01000002">
    <property type="protein sequence ID" value="EGV20140.1"/>
    <property type="molecule type" value="Genomic_DNA"/>
</dbReference>
<keyword evidence="2" id="KW-0732">Signal</keyword>
<dbReference type="RefSeq" id="WP_007191693.1">
    <property type="nucleotide sequence ID" value="NZ_AFWV01000002.1"/>
</dbReference>
<keyword evidence="1" id="KW-1133">Transmembrane helix</keyword>
<keyword evidence="1" id="KW-0472">Membrane</keyword>
<evidence type="ECO:0000256" key="1">
    <source>
        <dbReference type="SAM" id="Phobius"/>
    </source>
</evidence>
<evidence type="ECO:0008006" key="5">
    <source>
        <dbReference type="Google" id="ProtNLM"/>
    </source>
</evidence>
<protein>
    <recommendedName>
        <fullName evidence="5">IPTL-CTERM protein sorting domain-containing protein</fullName>
    </recommendedName>
</protein>
<sequence length="183" mass="18974">MRTTAKILVAISLSAGAVSSAFAQQDFGWNVAWGTAQPVPLSPWATALLGLLLVAATYAFLHKRSKQGGVALIAAGAIFGSTYLTQESWAARYDLTISTASGSAFVSCGILDIGSTQQEANGPVDLVVGTTLQEGVVLRRVESSFPVLESSEEAPKPTALAEQCSVGLRVTPDAPCTLPCYPG</sequence>
<dbReference type="OrthoDB" id="5770097at2"/>
<evidence type="ECO:0000256" key="2">
    <source>
        <dbReference type="SAM" id="SignalP"/>
    </source>
</evidence>
<proteinExistence type="predicted"/>
<evidence type="ECO:0000313" key="4">
    <source>
        <dbReference type="Proteomes" id="UP000005459"/>
    </source>
</evidence>
<dbReference type="AlphaFoldDB" id="F9U7B4"/>
<evidence type="ECO:0000313" key="3">
    <source>
        <dbReference type="EMBL" id="EGV20140.1"/>
    </source>
</evidence>
<dbReference type="STRING" id="768671.ThimaDRAFT_0816"/>
<organism evidence="3 4">
    <name type="scientific">Thiocapsa marina 5811</name>
    <dbReference type="NCBI Taxonomy" id="768671"/>
    <lineage>
        <taxon>Bacteria</taxon>
        <taxon>Pseudomonadati</taxon>
        <taxon>Pseudomonadota</taxon>
        <taxon>Gammaproteobacteria</taxon>
        <taxon>Chromatiales</taxon>
        <taxon>Chromatiaceae</taxon>
        <taxon>Thiocapsa</taxon>
    </lineage>
</organism>
<gene>
    <name evidence="3" type="ORF">ThimaDRAFT_0816</name>
</gene>
<feature type="transmembrane region" description="Helical" evidence="1">
    <location>
        <begin position="39"/>
        <end position="61"/>
    </location>
</feature>
<accession>F9U7B4</accession>
<keyword evidence="4" id="KW-1185">Reference proteome</keyword>
<feature type="chain" id="PRO_5003394258" description="IPTL-CTERM protein sorting domain-containing protein" evidence="2">
    <location>
        <begin position="24"/>
        <end position="183"/>
    </location>
</feature>
<feature type="transmembrane region" description="Helical" evidence="1">
    <location>
        <begin position="68"/>
        <end position="85"/>
    </location>
</feature>
<feature type="signal peptide" evidence="2">
    <location>
        <begin position="1"/>
        <end position="23"/>
    </location>
</feature>